<reference evidence="5 6" key="2">
    <citation type="journal article" date="2024" name="Int. J. Syst. Evol. Microbiol.">
        <title>Promethearchaeum syntrophicum gen. nov., sp. nov., an anaerobic, obligately syntrophic archaeon, the first isolate of the lineage 'Asgard' archaea, and proposal of the new archaeal phylum Promethearchaeota phyl. nov. and kingdom Promethearchaeati regn. nov.</title>
        <authorList>
            <person name="Imachi H."/>
            <person name="Nobu M.K."/>
            <person name="Kato S."/>
            <person name="Takaki Y."/>
            <person name="Miyazaki M."/>
            <person name="Miyata M."/>
            <person name="Ogawara M."/>
            <person name="Saito Y."/>
            <person name="Sakai S."/>
            <person name="Tahara Y.O."/>
            <person name="Takano Y."/>
            <person name="Tasumi E."/>
            <person name="Uematsu K."/>
            <person name="Yoshimura T."/>
            <person name="Itoh T."/>
            <person name="Ohkuma M."/>
            <person name="Takai K."/>
        </authorList>
    </citation>
    <scope>NUCLEOTIDE SEQUENCE [LARGE SCALE GENOMIC DNA]</scope>
    <source>
        <strain evidence="5 6">MK-D1</strain>
    </source>
</reference>
<dbReference type="OrthoDB" id="302885at2157"/>
<dbReference type="PROSITE" id="PS00211">
    <property type="entry name" value="ABC_TRANSPORTER_1"/>
    <property type="match status" value="1"/>
</dbReference>
<dbReference type="KEGG" id="psyt:DSAG12_03649"/>
<dbReference type="SUPFAM" id="SSF52540">
    <property type="entry name" value="P-loop containing nucleoside triphosphate hydrolases"/>
    <property type="match status" value="1"/>
</dbReference>
<dbReference type="SMART" id="SM00382">
    <property type="entry name" value="AAA"/>
    <property type="match status" value="1"/>
</dbReference>
<sequence>MTESDDVKTKSSPSKPIAELSELYKIFKQGQNEVMALKNINLKIYPGELVVIMGPSGSGKTTLLHVIAGITRPSAGNVTVNDLKVEKLKDEGIQDLLQNHIGMIFQFFNLIPTLTATGNVEMPMIVSKMPKIQRKERVQYLLKEVGMIERANHRPFALSGGEKQRIAIAQAFANNPELILADEPTGNVDSISAEKIMQYFKKALVDNPEKAMIIVTHDIVFRKIADRTLILRDGEIIKEYGRFSQDELDTQKNAKISDQIGEITHKHEQTQALINGKHDHLFFEDIIQCPKCGSKEILKAYDKEAGALFTHNQQIITRMSIACLKCSEITYHYAGIYNIKKDLHQPHD</sequence>
<dbReference type="InterPro" id="IPR003439">
    <property type="entry name" value="ABC_transporter-like_ATP-bd"/>
</dbReference>
<dbReference type="GO" id="GO:0098796">
    <property type="term" value="C:membrane protein complex"/>
    <property type="evidence" value="ECO:0007669"/>
    <property type="project" value="UniProtKB-ARBA"/>
</dbReference>
<dbReference type="GeneID" id="41331617"/>
<dbReference type="InterPro" id="IPR027417">
    <property type="entry name" value="P-loop_NTPase"/>
</dbReference>
<keyword evidence="3 5" id="KW-0067">ATP-binding</keyword>
<keyword evidence="6" id="KW-1185">Reference proteome</keyword>
<evidence type="ECO:0000259" key="4">
    <source>
        <dbReference type="PROSITE" id="PS50893"/>
    </source>
</evidence>
<dbReference type="GO" id="GO:0016887">
    <property type="term" value="F:ATP hydrolysis activity"/>
    <property type="evidence" value="ECO:0007669"/>
    <property type="project" value="InterPro"/>
</dbReference>
<dbReference type="InterPro" id="IPR017911">
    <property type="entry name" value="MacB-like_ATP-bd"/>
</dbReference>
<dbReference type="FunFam" id="3.40.50.300:FF:000032">
    <property type="entry name" value="Export ABC transporter ATP-binding protein"/>
    <property type="match status" value="1"/>
</dbReference>
<dbReference type="Proteomes" id="UP000321408">
    <property type="component" value="Chromosome"/>
</dbReference>
<dbReference type="AlphaFoldDB" id="A0A5B9DFK7"/>
<organism evidence="5 6">
    <name type="scientific">Promethearchaeum syntrophicum</name>
    <dbReference type="NCBI Taxonomy" id="2594042"/>
    <lineage>
        <taxon>Archaea</taxon>
        <taxon>Promethearchaeati</taxon>
        <taxon>Promethearchaeota</taxon>
        <taxon>Promethearchaeia</taxon>
        <taxon>Promethearchaeales</taxon>
        <taxon>Promethearchaeaceae</taxon>
        <taxon>Promethearchaeum</taxon>
    </lineage>
</organism>
<evidence type="ECO:0000256" key="2">
    <source>
        <dbReference type="ARBA" id="ARBA00022741"/>
    </source>
</evidence>
<dbReference type="PROSITE" id="PS50893">
    <property type="entry name" value="ABC_TRANSPORTER_2"/>
    <property type="match status" value="1"/>
</dbReference>
<accession>A0A5B9DFK7</accession>
<dbReference type="PANTHER" id="PTHR24220">
    <property type="entry name" value="IMPORT ATP-BINDING PROTEIN"/>
    <property type="match status" value="1"/>
</dbReference>
<dbReference type="PANTHER" id="PTHR24220:SF692">
    <property type="entry name" value="ABC TRANSPORTER DOMAIN-CONTAINING PROTEIN"/>
    <property type="match status" value="1"/>
</dbReference>
<dbReference type="InterPro" id="IPR015854">
    <property type="entry name" value="ABC_transpr_LolD-like"/>
</dbReference>
<dbReference type="InterPro" id="IPR003593">
    <property type="entry name" value="AAA+_ATPase"/>
</dbReference>
<dbReference type="InterPro" id="IPR017871">
    <property type="entry name" value="ABC_transporter-like_CS"/>
</dbReference>
<dbReference type="RefSeq" id="WP_147664696.1">
    <property type="nucleotide sequence ID" value="NZ_CP042905.2"/>
</dbReference>
<proteinExistence type="predicted"/>
<evidence type="ECO:0000313" key="6">
    <source>
        <dbReference type="Proteomes" id="UP000321408"/>
    </source>
</evidence>
<dbReference type="Gene3D" id="3.40.50.300">
    <property type="entry name" value="P-loop containing nucleotide triphosphate hydrolases"/>
    <property type="match status" value="1"/>
</dbReference>
<evidence type="ECO:0000256" key="1">
    <source>
        <dbReference type="ARBA" id="ARBA00022448"/>
    </source>
</evidence>
<dbReference type="GO" id="GO:0005524">
    <property type="term" value="F:ATP binding"/>
    <property type="evidence" value="ECO:0007669"/>
    <property type="project" value="UniProtKB-KW"/>
</dbReference>
<keyword evidence="2" id="KW-0547">Nucleotide-binding</keyword>
<dbReference type="GO" id="GO:0005886">
    <property type="term" value="C:plasma membrane"/>
    <property type="evidence" value="ECO:0007669"/>
    <property type="project" value="TreeGrafter"/>
</dbReference>
<dbReference type="CDD" id="cd03255">
    <property type="entry name" value="ABC_MJ0796_LolCDE_FtsE"/>
    <property type="match status" value="1"/>
</dbReference>
<evidence type="ECO:0000256" key="3">
    <source>
        <dbReference type="ARBA" id="ARBA00022840"/>
    </source>
</evidence>
<dbReference type="GO" id="GO:0022857">
    <property type="term" value="F:transmembrane transporter activity"/>
    <property type="evidence" value="ECO:0007669"/>
    <property type="project" value="TreeGrafter"/>
</dbReference>
<evidence type="ECO:0000313" key="5">
    <source>
        <dbReference type="EMBL" id="QEE17811.1"/>
    </source>
</evidence>
<dbReference type="Pfam" id="PF00005">
    <property type="entry name" value="ABC_tran"/>
    <property type="match status" value="1"/>
</dbReference>
<gene>
    <name evidence="5" type="ORF">DSAG12_03649</name>
</gene>
<reference evidence="5 6" key="1">
    <citation type="journal article" date="2020" name="Nature">
        <title>Isolation of an archaeon at the prokaryote-eukaryote interface.</title>
        <authorList>
            <person name="Imachi H."/>
            <person name="Nobu M.K."/>
            <person name="Nakahara N."/>
            <person name="Morono Y."/>
            <person name="Ogawara M."/>
            <person name="Takaki Y."/>
            <person name="Takano Y."/>
            <person name="Uematsu K."/>
            <person name="Ikuta T."/>
            <person name="Ito M."/>
            <person name="Matsui Y."/>
            <person name="Miyazaki M."/>
            <person name="Murata K."/>
            <person name="Saito Y."/>
            <person name="Sakai S."/>
            <person name="Song C."/>
            <person name="Tasumi E."/>
            <person name="Yamanaka Y."/>
            <person name="Yamaguchi T."/>
            <person name="Kamagata Y."/>
            <person name="Tamaki H."/>
            <person name="Takai K."/>
        </authorList>
    </citation>
    <scope>NUCLEOTIDE SEQUENCE [LARGE SCALE GENOMIC DNA]</scope>
    <source>
        <strain evidence="5 6">MK-D1</strain>
    </source>
</reference>
<feature type="domain" description="ABC transporter" evidence="4">
    <location>
        <begin position="18"/>
        <end position="258"/>
    </location>
</feature>
<name>A0A5B9DFK7_9ARCH</name>
<keyword evidence="1" id="KW-0813">Transport</keyword>
<protein>
    <submittedName>
        <fullName evidence="5">ABC transporter ATP-binding protein</fullName>
    </submittedName>
</protein>
<dbReference type="EMBL" id="CP042905">
    <property type="protein sequence ID" value="QEE17811.1"/>
    <property type="molecule type" value="Genomic_DNA"/>
</dbReference>